<dbReference type="STRING" id="3983.A0A2C9U7M8"/>
<dbReference type="GO" id="GO:0003676">
    <property type="term" value="F:nucleic acid binding"/>
    <property type="evidence" value="ECO:0007669"/>
    <property type="project" value="InterPro"/>
</dbReference>
<dbReference type="Pfam" id="PF02536">
    <property type="entry name" value="mTERF"/>
    <property type="match status" value="1"/>
</dbReference>
<dbReference type="Gene3D" id="1.25.70.10">
    <property type="entry name" value="Transcription termination factor 3, mitochondrial"/>
    <property type="match status" value="1"/>
</dbReference>
<dbReference type="AlphaFoldDB" id="A0A2C9U7M8"/>
<proteinExistence type="inferred from homology"/>
<keyword evidence="5" id="KW-1185">Reference proteome</keyword>
<dbReference type="InterPro" id="IPR003690">
    <property type="entry name" value="MTERF"/>
</dbReference>
<reference evidence="5" key="1">
    <citation type="journal article" date="2016" name="Nat. Biotechnol.">
        <title>Sequencing wild and cultivated cassava and related species reveals extensive interspecific hybridization and genetic diversity.</title>
        <authorList>
            <person name="Bredeson J.V."/>
            <person name="Lyons J.B."/>
            <person name="Prochnik S.E."/>
            <person name="Wu G.A."/>
            <person name="Ha C.M."/>
            <person name="Edsinger-Gonzales E."/>
            <person name="Grimwood J."/>
            <person name="Schmutz J."/>
            <person name="Rabbi I.Y."/>
            <person name="Egesi C."/>
            <person name="Nauluvula P."/>
            <person name="Lebot V."/>
            <person name="Ndunguru J."/>
            <person name="Mkamilo G."/>
            <person name="Bart R.S."/>
            <person name="Setter T.L."/>
            <person name="Gleadow R.M."/>
            <person name="Kulakow P."/>
            <person name="Ferguson M.E."/>
            <person name="Rounsley S."/>
            <person name="Rokhsar D.S."/>
        </authorList>
    </citation>
    <scope>NUCLEOTIDE SEQUENCE [LARGE SCALE GENOMIC DNA]</scope>
    <source>
        <strain evidence="5">cv. AM560-2</strain>
    </source>
</reference>
<dbReference type="EMBL" id="CM004403">
    <property type="protein sequence ID" value="OAY25569.1"/>
    <property type="molecule type" value="Genomic_DNA"/>
</dbReference>
<organism evidence="4 5">
    <name type="scientific">Manihot esculenta</name>
    <name type="common">Cassava</name>
    <name type="synonym">Jatropha manihot</name>
    <dbReference type="NCBI Taxonomy" id="3983"/>
    <lineage>
        <taxon>Eukaryota</taxon>
        <taxon>Viridiplantae</taxon>
        <taxon>Streptophyta</taxon>
        <taxon>Embryophyta</taxon>
        <taxon>Tracheophyta</taxon>
        <taxon>Spermatophyta</taxon>
        <taxon>Magnoliopsida</taxon>
        <taxon>eudicotyledons</taxon>
        <taxon>Gunneridae</taxon>
        <taxon>Pentapetalae</taxon>
        <taxon>rosids</taxon>
        <taxon>fabids</taxon>
        <taxon>Malpighiales</taxon>
        <taxon>Euphorbiaceae</taxon>
        <taxon>Crotonoideae</taxon>
        <taxon>Manihoteae</taxon>
        <taxon>Manihot</taxon>
    </lineage>
</organism>
<comment type="similarity">
    <text evidence="1">Belongs to the mTERF family.</text>
</comment>
<dbReference type="GO" id="GO:0009658">
    <property type="term" value="P:chloroplast organization"/>
    <property type="evidence" value="ECO:0000318"/>
    <property type="project" value="GO_Central"/>
</dbReference>
<dbReference type="FunFam" id="1.25.70.10:FF:000001">
    <property type="entry name" value="Mitochondrial transcription termination factor-like"/>
    <property type="match status" value="1"/>
</dbReference>
<name>A0A2C9U7M8_MANES</name>
<evidence type="ECO:0000256" key="3">
    <source>
        <dbReference type="ARBA" id="ARBA00022946"/>
    </source>
</evidence>
<dbReference type="GO" id="GO:0006353">
    <property type="term" value="P:DNA-templated transcription termination"/>
    <property type="evidence" value="ECO:0007669"/>
    <property type="project" value="UniProtKB-KW"/>
</dbReference>
<accession>A0A2C9U7M8</accession>
<evidence type="ECO:0000256" key="2">
    <source>
        <dbReference type="ARBA" id="ARBA00022472"/>
    </source>
</evidence>
<dbReference type="OrthoDB" id="637682at2759"/>
<keyword evidence="3" id="KW-0809">Transit peptide</keyword>
<dbReference type="GO" id="GO:0009507">
    <property type="term" value="C:chloroplast"/>
    <property type="evidence" value="ECO:0000318"/>
    <property type="project" value="GO_Central"/>
</dbReference>
<dbReference type="Proteomes" id="UP000091857">
    <property type="component" value="Chromosome 17"/>
</dbReference>
<dbReference type="PANTHER" id="PTHR13068">
    <property type="entry name" value="CGI-12 PROTEIN-RELATED"/>
    <property type="match status" value="1"/>
</dbReference>
<dbReference type="PANTHER" id="PTHR13068:SF236">
    <property type="entry name" value="OS02G0749800 PROTEIN"/>
    <property type="match status" value="1"/>
</dbReference>
<dbReference type="SMART" id="SM00733">
    <property type="entry name" value="Mterf"/>
    <property type="match status" value="6"/>
</dbReference>
<keyword evidence="2" id="KW-0806">Transcription termination</keyword>
<protein>
    <submittedName>
        <fullName evidence="4">Uncharacterized protein</fullName>
    </submittedName>
</protein>
<evidence type="ECO:0000313" key="5">
    <source>
        <dbReference type="Proteomes" id="UP000091857"/>
    </source>
</evidence>
<evidence type="ECO:0000256" key="1">
    <source>
        <dbReference type="ARBA" id="ARBA00007692"/>
    </source>
</evidence>
<dbReference type="Gramene" id="Manes.17G105100.1.v8.1">
    <property type="protein sequence ID" value="Manes.17G105100.1.v8.1.CDS.1"/>
    <property type="gene ID" value="Manes.17G105100.v8.1"/>
</dbReference>
<keyword evidence="2" id="KW-0805">Transcription regulation</keyword>
<keyword evidence="2" id="KW-0804">Transcription</keyword>
<comment type="caution">
    <text evidence="4">The sequence shown here is derived from an EMBL/GenBank/DDBJ whole genome shotgun (WGS) entry which is preliminary data.</text>
</comment>
<sequence length="384" mass="43895">MSRSLSKSLINHPIINSKLCSPRYIQTISSLNSASSSNDHHHLTLNYLTNSCGMSLQRATSVCKLVRIKNTEKADLVLQLLRAKGFTQSQIVTLISSRPQLILCNPDKILKPKFEYFESLGLLAPWLRSALCADGKILTYSLKNRISPNVDFLKGLLKTEENFVWASKRCFSALRYNTESMLSKICALGAFGVPVPNIRRLIVLQPRLLITRLDIYEEKIQELVQMGIEPSSKAFISAFRSISAMSNSKWESKKKFLMSFGWSERDFLVAFRSQPLFMTTSEQKMKKVMEFCLTKAGLQLSDLVRSPHLFMISLERLAIPRCSVLKVLMSKGLIKKKVNVVSALNMTKKQFEDKYFTCFKEDYHELVQAYQFKTFPGFHNQIQM</sequence>
<evidence type="ECO:0000313" key="4">
    <source>
        <dbReference type="EMBL" id="OAY25569.1"/>
    </source>
</evidence>
<dbReference type="OMA" id="SPERICQ"/>
<gene>
    <name evidence="4" type="ORF">MANES_17G105100v8</name>
</gene>
<dbReference type="InterPro" id="IPR038538">
    <property type="entry name" value="MTERF_sf"/>
</dbReference>